<dbReference type="AlphaFoldDB" id="A0AAD9GHA2"/>
<feature type="non-terminal residue" evidence="1">
    <location>
        <position position="432"/>
    </location>
</feature>
<dbReference type="EMBL" id="JAHBMH010000024">
    <property type="protein sequence ID" value="KAK1938500.1"/>
    <property type="molecule type" value="Genomic_DNA"/>
</dbReference>
<reference evidence="1" key="2">
    <citation type="submission" date="2021-05" db="EMBL/GenBank/DDBJ databases">
        <authorList>
            <person name="Pain A."/>
        </authorList>
    </citation>
    <scope>NUCLEOTIDE SEQUENCE</scope>
    <source>
        <strain evidence="1">1802A</strain>
    </source>
</reference>
<proteinExistence type="predicted"/>
<protein>
    <submittedName>
        <fullName evidence="1">Secreted antigen 1</fullName>
    </submittedName>
</protein>
<sequence length="432" mass="47553">MTDQDSQACSFQDPETLKDVLELLEKLYNASSLKKSVGQKLVQDVQKYFKDTDKFYQSGSRSEFLSDVFSNAYGIRSTILQNSGTYPKYSSLNDHENHDCVPRALKKCLPKAFAALYFLLFMGSNSLGGIQGGQWKNQNVNGSGGSGTDLHNWLTKEENLSRTLTPGLIKRGFSNRELKNHNDGSTVAPLIKKIIKHDSAGPLQNVFFYLLFACEWDPALLGHAILFIWTFFVQVNKSKDSGFADLKEHKSGDFEKLNGIWEQLKEFLLPLAQGRHGSHNTSLSAVHHNNSSNLFDNIWKAEAFPFYFEWLKENIDNIKKSLQEMLKDSSNWTSANLKNSDSAGPFKYGFVFTDSWNGNHLKSKLQLLIPPLIGSGQGSLGELKECLEKFSSGSSGSSGVTAGGTAGGILGTAGLGAGVAYATNAFGLKDII</sequence>
<evidence type="ECO:0000313" key="1">
    <source>
        <dbReference type="EMBL" id="KAK1938500.1"/>
    </source>
</evidence>
<organism evidence="1 2">
    <name type="scientific">Babesia divergens</name>
    <dbReference type="NCBI Taxonomy" id="32595"/>
    <lineage>
        <taxon>Eukaryota</taxon>
        <taxon>Sar</taxon>
        <taxon>Alveolata</taxon>
        <taxon>Apicomplexa</taxon>
        <taxon>Aconoidasida</taxon>
        <taxon>Piroplasmida</taxon>
        <taxon>Babesiidae</taxon>
        <taxon>Babesia</taxon>
    </lineage>
</organism>
<reference evidence="1" key="1">
    <citation type="journal article" date="2014" name="Nucleic Acids Res.">
        <title>The evolutionary dynamics of variant antigen genes in Babesia reveal a history of genomic innovation underlying host-parasite interaction.</title>
        <authorList>
            <person name="Jackson A.P."/>
            <person name="Otto T.D."/>
            <person name="Darby A."/>
            <person name="Ramaprasad A."/>
            <person name="Xia D."/>
            <person name="Echaide I.E."/>
            <person name="Farber M."/>
            <person name="Gahlot S."/>
            <person name="Gamble J."/>
            <person name="Gupta D."/>
            <person name="Gupta Y."/>
            <person name="Jackson L."/>
            <person name="Malandrin L."/>
            <person name="Malas T.B."/>
            <person name="Moussa E."/>
            <person name="Nair M."/>
            <person name="Reid A.J."/>
            <person name="Sanders M."/>
            <person name="Sharma J."/>
            <person name="Tracey A."/>
            <person name="Quail M.A."/>
            <person name="Weir W."/>
            <person name="Wastling J.M."/>
            <person name="Hall N."/>
            <person name="Willadsen P."/>
            <person name="Lingelbach K."/>
            <person name="Shiels B."/>
            <person name="Tait A."/>
            <person name="Berriman M."/>
            <person name="Allred D.R."/>
            <person name="Pain A."/>
        </authorList>
    </citation>
    <scope>NUCLEOTIDE SEQUENCE</scope>
    <source>
        <strain evidence="1">1802A</strain>
    </source>
</reference>
<evidence type="ECO:0000313" key="2">
    <source>
        <dbReference type="Proteomes" id="UP001195914"/>
    </source>
</evidence>
<dbReference type="Proteomes" id="UP001195914">
    <property type="component" value="Unassembled WGS sequence"/>
</dbReference>
<accession>A0AAD9GHA2</accession>
<keyword evidence="2" id="KW-1185">Reference proteome</keyword>
<comment type="caution">
    <text evidence="1">The sequence shown here is derived from an EMBL/GenBank/DDBJ whole genome shotgun (WGS) entry which is preliminary data.</text>
</comment>
<gene>
    <name evidence="1" type="ORF">X943_001798</name>
</gene>
<name>A0AAD9GHA2_BABDI</name>